<dbReference type="EMBL" id="KB007981">
    <property type="protein sequence ID" value="ELR16900.1"/>
    <property type="molecule type" value="Genomic_DNA"/>
</dbReference>
<feature type="region of interest" description="Disordered" evidence="2">
    <location>
        <begin position="383"/>
        <end position="413"/>
    </location>
</feature>
<reference evidence="4 5" key="1">
    <citation type="journal article" date="2013" name="Genome Biol.">
        <title>Genome of Acanthamoeba castellanii highlights extensive lateral gene transfer and early evolution of tyrosine kinase signaling.</title>
        <authorList>
            <person name="Clarke M."/>
            <person name="Lohan A.J."/>
            <person name="Liu B."/>
            <person name="Lagkouvardos I."/>
            <person name="Roy S."/>
            <person name="Zafar N."/>
            <person name="Bertelli C."/>
            <person name="Schilde C."/>
            <person name="Kianianmomeni A."/>
            <person name="Burglin T.R."/>
            <person name="Frech C."/>
            <person name="Turcotte B."/>
            <person name="Kopec K.O."/>
            <person name="Synnott J.M."/>
            <person name="Choo C."/>
            <person name="Paponov I."/>
            <person name="Finkler A."/>
            <person name="Soon Heng Tan C."/>
            <person name="Hutchins A.P."/>
            <person name="Weinmeier T."/>
            <person name="Rattei T."/>
            <person name="Chu J.S."/>
            <person name="Gimenez G."/>
            <person name="Irimia M."/>
            <person name="Rigden D.J."/>
            <person name="Fitzpatrick D.A."/>
            <person name="Lorenzo-Morales J."/>
            <person name="Bateman A."/>
            <person name="Chiu C.H."/>
            <person name="Tang P."/>
            <person name="Hegemann P."/>
            <person name="Fromm H."/>
            <person name="Raoult D."/>
            <person name="Greub G."/>
            <person name="Miranda-Saavedra D."/>
            <person name="Chen N."/>
            <person name="Nash P."/>
            <person name="Ginger M.L."/>
            <person name="Horn M."/>
            <person name="Schaap P."/>
            <person name="Caler L."/>
            <person name="Loftus B."/>
        </authorList>
    </citation>
    <scope>NUCLEOTIDE SEQUENCE [LARGE SCALE GENOMIC DNA]</scope>
    <source>
        <strain evidence="4 5">Neff</strain>
    </source>
</reference>
<dbReference type="InterPro" id="IPR036872">
    <property type="entry name" value="CH_dom_sf"/>
</dbReference>
<keyword evidence="1" id="KW-0175">Coiled coil</keyword>
<dbReference type="PANTHER" id="PTHR47385">
    <property type="entry name" value="CALPONIN"/>
    <property type="match status" value="1"/>
</dbReference>
<evidence type="ECO:0000256" key="1">
    <source>
        <dbReference type="SAM" id="Coils"/>
    </source>
</evidence>
<dbReference type="SMART" id="SM00033">
    <property type="entry name" value="CH"/>
    <property type="match status" value="1"/>
</dbReference>
<protein>
    <submittedName>
        <fullName evidence="4">Calponin domain containing protein</fullName>
    </submittedName>
</protein>
<evidence type="ECO:0000313" key="5">
    <source>
        <dbReference type="Proteomes" id="UP000011083"/>
    </source>
</evidence>
<dbReference type="STRING" id="1257118.L8GV63"/>
<dbReference type="Pfam" id="PF00307">
    <property type="entry name" value="CH"/>
    <property type="match status" value="1"/>
</dbReference>
<dbReference type="InterPro" id="IPR050606">
    <property type="entry name" value="Calponin-like"/>
</dbReference>
<keyword evidence="5" id="KW-1185">Reference proteome</keyword>
<dbReference type="RefSeq" id="XP_004338913.1">
    <property type="nucleotide sequence ID" value="XM_004338865.1"/>
</dbReference>
<evidence type="ECO:0000259" key="3">
    <source>
        <dbReference type="PROSITE" id="PS50021"/>
    </source>
</evidence>
<evidence type="ECO:0000256" key="2">
    <source>
        <dbReference type="SAM" id="MobiDB-lite"/>
    </source>
</evidence>
<evidence type="ECO:0000313" key="4">
    <source>
        <dbReference type="EMBL" id="ELR16900.1"/>
    </source>
</evidence>
<feature type="coiled-coil region" evidence="1">
    <location>
        <begin position="182"/>
        <end position="252"/>
    </location>
</feature>
<dbReference type="GeneID" id="14917636"/>
<name>L8GV63_ACACF</name>
<organism evidence="4 5">
    <name type="scientific">Acanthamoeba castellanii (strain ATCC 30010 / Neff)</name>
    <dbReference type="NCBI Taxonomy" id="1257118"/>
    <lineage>
        <taxon>Eukaryota</taxon>
        <taxon>Amoebozoa</taxon>
        <taxon>Discosea</taxon>
        <taxon>Longamoebia</taxon>
        <taxon>Centramoebida</taxon>
        <taxon>Acanthamoebidae</taxon>
        <taxon>Acanthamoeba</taxon>
    </lineage>
</organism>
<dbReference type="PROSITE" id="PS50021">
    <property type="entry name" value="CH"/>
    <property type="match status" value="1"/>
</dbReference>
<dbReference type="Gene3D" id="1.10.418.10">
    <property type="entry name" value="Calponin-like domain"/>
    <property type="match status" value="1"/>
</dbReference>
<dbReference type="SUPFAM" id="SSF47576">
    <property type="entry name" value="Calponin-homology domain, CH-domain"/>
    <property type="match status" value="1"/>
</dbReference>
<gene>
    <name evidence="4" type="ORF">ACA1_043110</name>
</gene>
<dbReference type="AlphaFoldDB" id="L8GV63"/>
<dbReference type="GO" id="GO:0015629">
    <property type="term" value="C:actin cytoskeleton"/>
    <property type="evidence" value="ECO:0007669"/>
    <property type="project" value="TreeGrafter"/>
</dbReference>
<dbReference type="Proteomes" id="UP000011083">
    <property type="component" value="Unassembled WGS sequence"/>
</dbReference>
<dbReference type="GO" id="GO:0007015">
    <property type="term" value="P:actin filament organization"/>
    <property type="evidence" value="ECO:0007669"/>
    <property type="project" value="TreeGrafter"/>
</dbReference>
<dbReference type="KEGG" id="acan:ACA1_043110"/>
<dbReference type="PANTHER" id="PTHR47385:SF14">
    <property type="entry name" value="TRANSGELIN"/>
    <property type="match status" value="1"/>
</dbReference>
<sequence>MEWFTMENPFVQKQNMTLARGAFRQQQLSIQTDAVVTWLNQLFPARNIRNSDAALLEALKDGSLLCELLAKIAPETGVKVTTSGKADFIRLENLGAYLRAVATIGVRNLFDAADLFEGRIFKVLSHILELAEVAKKRGFKPCVGDAPVEPVAATPRSAAASSSAAVAAAAPIPEADLELEETELDEDNLQEYEKASEEMQARIEEAKKEAAQEAERKRIAAEEEARKLKEELEKMRIEKENLARELNQTKARKDEPAKLPFGNTDTTQVYYLEKKQNEGDKDCFMGKYMEDGPPGRLTIIVVSIEGVSVVEPFTEEIIFSALWRRIKSWGINYSGDMFKLDYLPLRSTDETIVAAWFACQNGSKLLDSIMKWISRKKEQLQLEQAQEEAKSGSSPNLGSRKPSLLKRMVGKGK</sequence>
<dbReference type="GO" id="GO:0051015">
    <property type="term" value="F:actin filament binding"/>
    <property type="evidence" value="ECO:0007669"/>
    <property type="project" value="TreeGrafter"/>
</dbReference>
<feature type="domain" description="Calponin-homology (CH)" evidence="3">
    <location>
        <begin position="29"/>
        <end position="135"/>
    </location>
</feature>
<dbReference type="OrthoDB" id="21595at2759"/>
<proteinExistence type="predicted"/>
<dbReference type="VEuPathDB" id="AmoebaDB:ACA1_043110"/>
<accession>L8GV63</accession>
<dbReference type="CDD" id="cd00014">
    <property type="entry name" value="CH_SF"/>
    <property type="match status" value="1"/>
</dbReference>
<dbReference type="InterPro" id="IPR001715">
    <property type="entry name" value="CH_dom"/>
</dbReference>